<accession>A0A9P6MQG2</accession>
<evidence type="ECO:0000313" key="4">
    <source>
        <dbReference type="Proteomes" id="UP000703661"/>
    </source>
</evidence>
<name>A0A9P6MQG2_9FUNG</name>
<feature type="region of interest" description="Disordered" evidence="1">
    <location>
        <begin position="173"/>
        <end position="218"/>
    </location>
</feature>
<feature type="transmembrane region" description="Helical" evidence="2">
    <location>
        <begin position="79"/>
        <end position="101"/>
    </location>
</feature>
<evidence type="ECO:0000256" key="2">
    <source>
        <dbReference type="SAM" id="Phobius"/>
    </source>
</evidence>
<comment type="caution">
    <text evidence="3">The sequence shown here is derived from an EMBL/GenBank/DDBJ whole genome shotgun (WGS) entry which is preliminary data.</text>
</comment>
<dbReference type="EMBL" id="JAAAID010001674">
    <property type="protein sequence ID" value="KAG0009150.1"/>
    <property type="molecule type" value="Genomic_DNA"/>
</dbReference>
<dbReference type="Proteomes" id="UP000703661">
    <property type="component" value="Unassembled WGS sequence"/>
</dbReference>
<protein>
    <recommendedName>
        <fullName evidence="5">MARVEL domain-containing protein</fullName>
    </recommendedName>
</protein>
<feature type="transmembrane region" description="Helical" evidence="2">
    <location>
        <begin position="44"/>
        <end position="67"/>
    </location>
</feature>
<evidence type="ECO:0000313" key="3">
    <source>
        <dbReference type="EMBL" id="KAG0009150.1"/>
    </source>
</evidence>
<keyword evidence="2" id="KW-0812">Transmembrane</keyword>
<feature type="compositionally biased region" description="Low complexity" evidence="1">
    <location>
        <begin position="260"/>
        <end position="284"/>
    </location>
</feature>
<feature type="transmembrane region" description="Helical" evidence="2">
    <location>
        <begin position="7"/>
        <end position="32"/>
    </location>
</feature>
<evidence type="ECO:0000256" key="1">
    <source>
        <dbReference type="SAM" id="MobiDB-lite"/>
    </source>
</evidence>
<feature type="transmembrane region" description="Helical" evidence="2">
    <location>
        <begin position="132"/>
        <end position="158"/>
    </location>
</feature>
<dbReference type="AlphaFoldDB" id="A0A9P6MQG2"/>
<dbReference type="OrthoDB" id="2437165at2759"/>
<feature type="compositionally biased region" description="Polar residues" evidence="1">
    <location>
        <begin position="239"/>
        <end position="259"/>
    </location>
</feature>
<keyword evidence="2" id="KW-1133">Transmembrane helix</keyword>
<organism evidence="3 4">
    <name type="scientific">Entomortierella chlamydospora</name>
    <dbReference type="NCBI Taxonomy" id="101097"/>
    <lineage>
        <taxon>Eukaryota</taxon>
        <taxon>Fungi</taxon>
        <taxon>Fungi incertae sedis</taxon>
        <taxon>Mucoromycota</taxon>
        <taxon>Mortierellomycotina</taxon>
        <taxon>Mortierellomycetes</taxon>
        <taxon>Mortierellales</taxon>
        <taxon>Mortierellaceae</taxon>
        <taxon>Entomortierella</taxon>
    </lineage>
</organism>
<keyword evidence="2" id="KW-0472">Membrane</keyword>
<feature type="compositionally biased region" description="Basic and acidic residues" evidence="1">
    <location>
        <begin position="186"/>
        <end position="203"/>
    </location>
</feature>
<feature type="region of interest" description="Disordered" evidence="1">
    <location>
        <begin position="239"/>
        <end position="290"/>
    </location>
</feature>
<reference evidence="3" key="1">
    <citation type="journal article" date="2020" name="Fungal Divers.">
        <title>Resolving the Mortierellaceae phylogeny through synthesis of multi-gene phylogenetics and phylogenomics.</title>
        <authorList>
            <person name="Vandepol N."/>
            <person name="Liber J."/>
            <person name="Desiro A."/>
            <person name="Na H."/>
            <person name="Kennedy M."/>
            <person name="Barry K."/>
            <person name="Grigoriev I.V."/>
            <person name="Miller A.N."/>
            <person name="O'Donnell K."/>
            <person name="Stajich J.E."/>
            <person name="Bonito G."/>
        </authorList>
    </citation>
    <scope>NUCLEOTIDE SEQUENCE</scope>
    <source>
        <strain evidence="3">NRRL 2769</strain>
    </source>
</reference>
<keyword evidence="4" id="KW-1185">Reference proteome</keyword>
<sequence length="290" mass="31979">MKLSPTSITLFLVQIATFLSGLIVAICCGLYLSSYPKSPDAGTISPVACGTFAFAIISTLVTGVLILRQKYGKTLRVIIESAWVIFAIVMWVLASIGGIAFPPNGMTNISCKVLPSGNYTTDPNFIRACQSAFASTAFCIVTALLFIAIALMLFVFSVKRSIYDRKNRKNQVGGHYTLSMTPSQYKRAEKETEEGKNLKGAGEHEEEEEGTEAHQEDGSIAEGHFSENVYRDPVITTLPATLSAPPSNHSPYSATEFNLQQQQLQQQQHNQYQFQQQQDSWNQQPAYAPY</sequence>
<proteinExistence type="predicted"/>
<evidence type="ECO:0008006" key="5">
    <source>
        <dbReference type="Google" id="ProtNLM"/>
    </source>
</evidence>
<gene>
    <name evidence="3" type="ORF">BGZ80_002693</name>
</gene>